<dbReference type="EMBL" id="JAGMUV010000004">
    <property type="protein sequence ID" value="KAH7161209.1"/>
    <property type="molecule type" value="Genomic_DNA"/>
</dbReference>
<accession>A0A9P9FGF2</accession>
<dbReference type="AlphaFoldDB" id="A0A9P9FGF2"/>
<proteinExistence type="predicted"/>
<gene>
    <name evidence="2" type="ORF">EDB81DRAFT_879542</name>
</gene>
<sequence>MARTALVVTHNRVLCFFHEVTHLDYFMNAGDSHESISPYVSDLEIAFSKDNNGDNEWFEWYGSGNARVLKNWKDADPYYYGYYTQRNAKNYALFALAKYVEKVTGTYPLSPRPGTRKLLAKPRDAQTKEPPPF</sequence>
<organism evidence="2 3">
    <name type="scientific">Dactylonectria macrodidyma</name>
    <dbReference type="NCBI Taxonomy" id="307937"/>
    <lineage>
        <taxon>Eukaryota</taxon>
        <taxon>Fungi</taxon>
        <taxon>Dikarya</taxon>
        <taxon>Ascomycota</taxon>
        <taxon>Pezizomycotina</taxon>
        <taxon>Sordariomycetes</taxon>
        <taxon>Hypocreomycetidae</taxon>
        <taxon>Hypocreales</taxon>
        <taxon>Nectriaceae</taxon>
        <taxon>Dactylonectria</taxon>
    </lineage>
</organism>
<comment type="caution">
    <text evidence="2">The sequence shown here is derived from an EMBL/GenBank/DDBJ whole genome shotgun (WGS) entry which is preliminary data.</text>
</comment>
<name>A0A9P9FGF2_9HYPO</name>
<dbReference type="OrthoDB" id="1896086at2759"/>
<dbReference type="Proteomes" id="UP000738349">
    <property type="component" value="Unassembled WGS sequence"/>
</dbReference>
<evidence type="ECO:0000256" key="1">
    <source>
        <dbReference type="SAM" id="MobiDB-lite"/>
    </source>
</evidence>
<keyword evidence="3" id="KW-1185">Reference proteome</keyword>
<protein>
    <submittedName>
        <fullName evidence="2">Uncharacterized protein</fullName>
    </submittedName>
</protein>
<reference evidence="2" key="1">
    <citation type="journal article" date="2021" name="Nat. Commun.">
        <title>Genetic determinants of endophytism in the Arabidopsis root mycobiome.</title>
        <authorList>
            <person name="Mesny F."/>
            <person name="Miyauchi S."/>
            <person name="Thiergart T."/>
            <person name="Pickel B."/>
            <person name="Atanasova L."/>
            <person name="Karlsson M."/>
            <person name="Huettel B."/>
            <person name="Barry K.W."/>
            <person name="Haridas S."/>
            <person name="Chen C."/>
            <person name="Bauer D."/>
            <person name="Andreopoulos W."/>
            <person name="Pangilinan J."/>
            <person name="LaButti K."/>
            <person name="Riley R."/>
            <person name="Lipzen A."/>
            <person name="Clum A."/>
            <person name="Drula E."/>
            <person name="Henrissat B."/>
            <person name="Kohler A."/>
            <person name="Grigoriev I.V."/>
            <person name="Martin F.M."/>
            <person name="Hacquard S."/>
        </authorList>
    </citation>
    <scope>NUCLEOTIDE SEQUENCE</scope>
    <source>
        <strain evidence="2">MPI-CAGE-AT-0147</strain>
    </source>
</reference>
<evidence type="ECO:0000313" key="3">
    <source>
        <dbReference type="Proteomes" id="UP000738349"/>
    </source>
</evidence>
<feature type="region of interest" description="Disordered" evidence="1">
    <location>
        <begin position="108"/>
        <end position="133"/>
    </location>
</feature>
<evidence type="ECO:0000313" key="2">
    <source>
        <dbReference type="EMBL" id="KAH7161209.1"/>
    </source>
</evidence>